<dbReference type="Gene3D" id="3.40.50.150">
    <property type="entry name" value="Vaccinia Virus protein VP39"/>
    <property type="match status" value="1"/>
</dbReference>
<dbReference type="SUPFAM" id="SSF50129">
    <property type="entry name" value="GroES-like"/>
    <property type="match status" value="1"/>
</dbReference>
<dbReference type="CDD" id="cd02440">
    <property type="entry name" value="AdoMet_MTases"/>
    <property type="match status" value="1"/>
</dbReference>
<accession>A0AAV3XPE7</accession>
<dbReference type="PANTHER" id="PTHR43775">
    <property type="entry name" value="FATTY ACID SYNTHASE"/>
    <property type="match status" value="1"/>
</dbReference>
<dbReference type="InterPro" id="IPR013968">
    <property type="entry name" value="PKS_KR"/>
</dbReference>
<dbReference type="Pfam" id="PF08240">
    <property type="entry name" value="ADH_N"/>
    <property type="match status" value="1"/>
</dbReference>
<evidence type="ECO:0000259" key="7">
    <source>
        <dbReference type="PROSITE" id="PS50075"/>
    </source>
</evidence>
<keyword evidence="2" id="KW-0597">Phosphoprotein</keyword>
<dbReference type="InterPro" id="IPR009081">
    <property type="entry name" value="PP-bd_ACP"/>
</dbReference>
<dbReference type="PANTHER" id="PTHR43775:SF37">
    <property type="entry name" value="SI:DKEY-61P9.11"/>
    <property type="match status" value="1"/>
</dbReference>
<evidence type="ECO:0000256" key="4">
    <source>
        <dbReference type="ARBA" id="ARBA00022857"/>
    </source>
</evidence>
<dbReference type="InterPro" id="IPR036736">
    <property type="entry name" value="ACP-like_sf"/>
</dbReference>
<dbReference type="PROSITE" id="PS00012">
    <property type="entry name" value="PHOSPHOPANTETHEINE"/>
    <property type="match status" value="1"/>
</dbReference>
<keyword evidence="4" id="KW-0521">NADP</keyword>
<dbReference type="EMBL" id="BLAY01000250">
    <property type="protein sequence ID" value="GET43760.1"/>
    <property type="molecule type" value="Genomic_DNA"/>
</dbReference>
<dbReference type="GO" id="GO:0006633">
    <property type="term" value="P:fatty acid biosynthetic process"/>
    <property type="evidence" value="ECO:0007669"/>
    <property type="project" value="TreeGrafter"/>
</dbReference>
<keyword evidence="3" id="KW-0808">Transferase</keyword>
<dbReference type="GO" id="GO:0005737">
    <property type="term" value="C:cytoplasm"/>
    <property type="evidence" value="ECO:0007669"/>
    <property type="project" value="TreeGrafter"/>
</dbReference>
<dbReference type="GO" id="GO:0004312">
    <property type="term" value="F:fatty acid synthase activity"/>
    <property type="evidence" value="ECO:0007669"/>
    <property type="project" value="TreeGrafter"/>
</dbReference>
<protein>
    <submittedName>
        <fullName evidence="8">Polyketide synthase</fullName>
    </submittedName>
</protein>
<name>A0AAV3XPE7_9CYAN</name>
<keyword evidence="6" id="KW-0012">Acyltransferase</keyword>
<reference evidence="8" key="1">
    <citation type="submission" date="2019-10" db="EMBL/GenBank/DDBJ databases">
        <title>Draft genome sequece of Microseira wollei NIES-4236.</title>
        <authorList>
            <person name="Yamaguchi H."/>
            <person name="Suzuki S."/>
            <person name="Kawachi M."/>
        </authorList>
    </citation>
    <scope>NUCLEOTIDE SEQUENCE</scope>
    <source>
        <strain evidence="8">NIES-4236</strain>
    </source>
</reference>
<dbReference type="GO" id="GO:0071770">
    <property type="term" value="P:DIM/DIP cell wall layer assembly"/>
    <property type="evidence" value="ECO:0007669"/>
    <property type="project" value="TreeGrafter"/>
</dbReference>
<dbReference type="GO" id="GO:0016491">
    <property type="term" value="F:oxidoreductase activity"/>
    <property type="evidence" value="ECO:0007669"/>
    <property type="project" value="InterPro"/>
</dbReference>
<dbReference type="InterPro" id="IPR029063">
    <property type="entry name" value="SAM-dependent_MTases_sf"/>
</dbReference>
<dbReference type="GO" id="GO:0005886">
    <property type="term" value="C:plasma membrane"/>
    <property type="evidence" value="ECO:0007669"/>
    <property type="project" value="TreeGrafter"/>
</dbReference>
<dbReference type="InterPro" id="IPR036291">
    <property type="entry name" value="NAD(P)-bd_dom_sf"/>
</dbReference>
<evidence type="ECO:0000256" key="3">
    <source>
        <dbReference type="ARBA" id="ARBA00022679"/>
    </source>
</evidence>
<dbReference type="SMART" id="SM00829">
    <property type="entry name" value="PKS_ER"/>
    <property type="match status" value="1"/>
</dbReference>
<proteinExistence type="predicted"/>
<evidence type="ECO:0000313" key="8">
    <source>
        <dbReference type="EMBL" id="GET43760.1"/>
    </source>
</evidence>
<comment type="caution">
    <text evidence="8">The sequence shown here is derived from an EMBL/GenBank/DDBJ whole genome shotgun (WGS) entry which is preliminary data.</text>
</comment>
<dbReference type="SMART" id="SM00822">
    <property type="entry name" value="PKS_KR"/>
    <property type="match status" value="1"/>
</dbReference>
<dbReference type="SUPFAM" id="SSF53335">
    <property type="entry name" value="S-adenosyl-L-methionine-dependent methyltransferases"/>
    <property type="match status" value="1"/>
</dbReference>
<dbReference type="Pfam" id="PF14765">
    <property type="entry name" value="PS-DH"/>
    <property type="match status" value="1"/>
</dbReference>
<organism evidence="8 9">
    <name type="scientific">Microseira wollei NIES-4236</name>
    <dbReference type="NCBI Taxonomy" id="2530354"/>
    <lineage>
        <taxon>Bacteria</taxon>
        <taxon>Bacillati</taxon>
        <taxon>Cyanobacteriota</taxon>
        <taxon>Cyanophyceae</taxon>
        <taxon>Oscillatoriophycideae</taxon>
        <taxon>Aerosakkonematales</taxon>
        <taxon>Aerosakkonemataceae</taxon>
        <taxon>Microseira</taxon>
    </lineage>
</organism>
<dbReference type="FunFam" id="1.10.1200.10:FF:000007">
    <property type="entry name" value="Probable polyketide synthase pks17"/>
    <property type="match status" value="1"/>
</dbReference>
<dbReference type="Pfam" id="PF08242">
    <property type="entry name" value="Methyltransf_12"/>
    <property type="match status" value="1"/>
</dbReference>
<dbReference type="Pfam" id="PF13602">
    <property type="entry name" value="ADH_zinc_N_2"/>
    <property type="match status" value="1"/>
</dbReference>
<dbReference type="CDD" id="cd08955">
    <property type="entry name" value="KR_2_FAS_SDR_x"/>
    <property type="match status" value="1"/>
</dbReference>
<dbReference type="FunFam" id="3.40.50.720:FF:000209">
    <property type="entry name" value="Polyketide synthase Pks12"/>
    <property type="match status" value="1"/>
</dbReference>
<sequence length="1436" mass="158939">MAAFPESETYLPLAVERLEVYKNLGLSLWSHARMRPVESSNSETLTADLRLYDQNGTIVVRVDGLSFKRTSNKALLGTSEKSKLDWLYEVEWRQAAHFGRYAPLNYFPNPREICARLTSYLVELIPQPELLTQLETLSVAYVLQSLAQMGWKFQHQATFSSAFIADRLGIVRQHRRLLDRMLEMLVEVGVLQQVGLEWEVVSVPQIQDPQQYWSTLLEQYPTAFAELTLLGRCGSKLVEVLRGASDPLQLLFPTGDVTTAASLYQHSPAFAPINTLVQKAISGLLERLPIRSGVRILEIGAGTGGTTSCILPHLNPHQTEYVFTDIGAFFTTGAKEKFRDYPFVKYRVLDIEKPPESQGFKLHQYDLILAANVLHATKDLRQTLQHVRQLLAPGGMLVLQEGTERRRWIDLIFGLLEGWWKFSDRDLRSNYPLLSGEQWRKLLLANGFKDAATISSQVESLFPQSVIVASAVDTQPEQVTSEPSSWLIFADRCGIGENLAELLLSKGEVCTLVFPGQEYKKLSTGFAIDPSNPADFQKLLLTVGTDQPALRGAIHLWSLDAVKVDALTGADLEVASKQGCGSTLHLVQALVKAGFSVPPSLWLVTRGAVSATTQNPNVLEVAQSPLWGMGKVIALEHPELNCVRVDLDPSQVGREVEDLFQEIWSEEKEDEVAFRDGIRLVSRLVHSCKTRNPKVEEKLNIPRDQPFQLSISTRGDLENLEIQPTSRRQPSAGEVEIRVIATGLNFRDVLNALDLYPGDPGPLGIECAGEIVAIGQGVEGFEIKEAVFAIAPGSFSQYVTVNAAMVAIKPEAISFEAAATIPVTFLTAYYTLHHLAKISQGDRVLIHAATGEVGMAAVQLAQQAGASVLGTASPSKWEFLKSLGVKHVMNSRTLDFADQVMAITEGQGVDIVLNCLADEFIPKSLSVLRVGGRFLEIGKRGVWTPSQVAEVRSDVSYFLIDLIQVCQEQPILIGSMLRQLMQQFQEGKLKPLPRKVFSLQDAVSAFRYLQQAKHIGKIVLSRWSKDEKSALPEQLTFNRNSTYLITGGLGGLGLLVARWMVEKGVRHLMLVGRSSPNDSVKSQLRELEQAGAKVIVEQADVSDPEQVARVLGDIERSAPPLRGIIHAVGVLDDGVLLQQSWERFERVMIPKVQGGWNLHSLTQNQSLDFFVLFSSTASLVGNSGQANHSAANAFLDTLAYYRRAIGLPGLSINWGPWAEIGAAAKHQVVNQFEMKGIGTIAPQQGLDVLEQLFSQPFTQVGVMPINWSQFMKRSPTSSIFADFTEISEQSSVPLVQFRQQLEAALASERRTLLVAQVRAQVAKVLGLNPSDPIDLKKGFFELGMDSLTSVELRNRLQKCLECKLPSTLTFDYPTVESLVNYLIQEVLAMEFDWENTVISPQGHRKYEQSASLEELSAQEIAELLAQELATLPEDNI</sequence>
<dbReference type="InterPro" id="IPR013217">
    <property type="entry name" value="Methyltransf_12"/>
</dbReference>
<dbReference type="SMART" id="SM00823">
    <property type="entry name" value="PKS_PP"/>
    <property type="match status" value="1"/>
</dbReference>
<dbReference type="SUPFAM" id="SSF51735">
    <property type="entry name" value="NAD(P)-binding Rossmann-fold domains"/>
    <property type="match status" value="3"/>
</dbReference>
<evidence type="ECO:0000256" key="2">
    <source>
        <dbReference type="ARBA" id="ARBA00022553"/>
    </source>
</evidence>
<dbReference type="PROSITE" id="PS50075">
    <property type="entry name" value="CARRIER"/>
    <property type="match status" value="1"/>
</dbReference>
<dbReference type="InterPro" id="IPR049551">
    <property type="entry name" value="PKS_DH_C"/>
</dbReference>
<dbReference type="SMART" id="SM01294">
    <property type="entry name" value="PKS_PP_betabranch"/>
    <property type="match status" value="1"/>
</dbReference>
<feature type="domain" description="Carrier" evidence="7">
    <location>
        <begin position="1308"/>
        <end position="1386"/>
    </location>
</feature>
<dbReference type="InterPro" id="IPR020806">
    <property type="entry name" value="PKS_PP-bd"/>
</dbReference>
<keyword evidence="1" id="KW-0596">Phosphopantetheine</keyword>
<dbReference type="Gene3D" id="1.10.1200.10">
    <property type="entry name" value="ACP-like"/>
    <property type="match status" value="1"/>
</dbReference>
<dbReference type="CDD" id="cd05195">
    <property type="entry name" value="enoyl_red"/>
    <property type="match status" value="1"/>
</dbReference>
<dbReference type="Gene3D" id="3.40.50.720">
    <property type="entry name" value="NAD(P)-binding Rossmann-like Domain"/>
    <property type="match status" value="3"/>
</dbReference>
<dbReference type="InterPro" id="IPR020843">
    <property type="entry name" value="ER"/>
</dbReference>
<evidence type="ECO:0000313" key="9">
    <source>
        <dbReference type="Proteomes" id="UP001050975"/>
    </source>
</evidence>
<dbReference type="Pfam" id="PF00550">
    <property type="entry name" value="PP-binding"/>
    <property type="match status" value="1"/>
</dbReference>
<gene>
    <name evidence="8" type="ORF">MiSe_85850</name>
</gene>
<dbReference type="InterPro" id="IPR011032">
    <property type="entry name" value="GroES-like_sf"/>
</dbReference>
<evidence type="ECO:0000256" key="1">
    <source>
        <dbReference type="ARBA" id="ARBA00022450"/>
    </source>
</evidence>
<dbReference type="Pfam" id="PF08659">
    <property type="entry name" value="KR"/>
    <property type="match status" value="1"/>
</dbReference>
<dbReference type="GO" id="GO:0031177">
    <property type="term" value="F:phosphopantetheine binding"/>
    <property type="evidence" value="ECO:0007669"/>
    <property type="project" value="InterPro"/>
</dbReference>
<dbReference type="InterPro" id="IPR006162">
    <property type="entry name" value="Ppantetheine_attach_site"/>
</dbReference>
<keyword evidence="9" id="KW-1185">Reference proteome</keyword>
<dbReference type="InterPro" id="IPR042104">
    <property type="entry name" value="PKS_dehydratase_sf"/>
</dbReference>
<dbReference type="InterPro" id="IPR050091">
    <property type="entry name" value="PKS_NRPS_Biosynth_Enz"/>
</dbReference>
<dbReference type="InterPro" id="IPR057326">
    <property type="entry name" value="KR_dom"/>
</dbReference>
<evidence type="ECO:0000256" key="6">
    <source>
        <dbReference type="ARBA" id="ARBA00023315"/>
    </source>
</evidence>
<evidence type="ECO:0000256" key="5">
    <source>
        <dbReference type="ARBA" id="ARBA00023268"/>
    </source>
</evidence>
<keyword evidence="5" id="KW-0511">Multifunctional enzyme</keyword>
<dbReference type="SUPFAM" id="SSF47336">
    <property type="entry name" value="ACP-like"/>
    <property type="match status" value="1"/>
</dbReference>
<dbReference type="Proteomes" id="UP001050975">
    <property type="component" value="Unassembled WGS sequence"/>
</dbReference>
<dbReference type="Gene3D" id="3.90.180.10">
    <property type="entry name" value="Medium-chain alcohol dehydrogenases, catalytic domain"/>
    <property type="match status" value="1"/>
</dbReference>
<dbReference type="Gene3D" id="3.10.129.110">
    <property type="entry name" value="Polyketide synthase dehydratase"/>
    <property type="match status" value="1"/>
</dbReference>
<dbReference type="InterPro" id="IPR013154">
    <property type="entry name" value="ADH-like_N"/>
</dbReference>